<evidence type="ECO:0000256" key="10">
    <source>
        <dbReference type="ARBA" id="ARBA00022840"/>
    </source>
</evidence>
<dbReference type="PROSITE" id="PS51194">
    <property type="entry name" value="HELICASE_CTER"/>
    <property type="match status" value="1"/>
</dbReference>
<dbReference type="SMART" id="SM00956">
    <property type="entry name" value="RQC"/>
    <property type="match status" value="1"/>
</dbReference>
<proteinExistence type="inferred from homology"/>
<dbReference type="GO" id="GO:0030894">
    <property type="term" value="C:replisome"/>
    <property type="evidence" value="ECO:0007669"/>
    <property type="project" value="TreeGrafter"/>
</dbReference>
<evidence type="ECO:0000256" key="7">
    <source>
        <dbReference type="ARBA" id="ARBA00022801"/>
    </source>
</evidence>
<dbReference type="InterPro" id="IPR036388">
    <property type="entry name" value="WH-like_DNA-bd_sf"/>
</dbReference>
<dbReference type="SUPFAM" id="SSF52540">
    <property type="entry name" value="P-loop containing nucleoside triphosphate hydrolases"/>
    <property type="match status" value="1"/>
</dbReference>
<dbReference type="Pfam" id="PF00570">
    <property type="entry name" value="HRDC"/>
    <property type="match status" value="1"/>
</dbReference>
<comment type="cofactor">
    <cofactor evidence="1">
        <name>Mg(2+)</name>
        <dbReference type="ChEBI" id="CHEBI:18420"/>
    </cofactor>
</comment>
<evidence type="ECO:0000259" key="17">
    <source>
        <dbReference type="PROSITE" id="PS50967"/>
    </source>
</evidence>
<comment type="cofactor">
    <cofactor evidence="2">
        <name>Zn(2+)</name>
        <dbReference type="ChEBI" id="CHEBI:29105"/>
    </cofactor>
</comment>
<dbReference type="Gene3D" id="3.40.50.300">
    <property type="entry name" value="P-loop containing nucleotide triphosphate hydrolases"/>
    <property type="match status" value="2"/>
</dbReference>
<feature type="domain" description="Helicase C-terminal" evidence="19">
    <location>
        <begin position="221"/>
        <end position="373"/>
    </location>
</feature>
<dbReference type="GO" id="GO:0005524">
    <property type="term" value="F:ATP binding"/>
    <property type="evidence" value="ECO:0007669"/>
    <property type="project" value="UniProtKB-KW"/>
</dbReference>
<organism evidence="20 21">
    <name type="scientific">Slackia heliotrinireducens (strain ATCC 29202 / DSM 20476 / NCTC 11029 / RHS 1)</name>
    <name type="common">Peptococcus heliotrinreducens</name>
    <dbReference type="NCBI Taxonomy" id="471855"/>
    <lineage>
        <taxon>Bacteria</taxon>
        <taxon>Bacillati</taxon>
        <taxon>Actinomycetota</taxon>
        <taxon>Coriobacteriia</taxon>
        <taxon>Eggerthellales</taxon>
        <taxon>Eggerthellaceae</taxon>
        <taxon>Slackia</taxon>
    </lineage>
</organism>
<dbReference type="InterPro" id="IPR018982">
    <property type="entry name" value="RQC_domain"/>
</dbReference>
<dbReference type="Gene3D" id="1.10.150.80">
    <property type="entry name" value="HRDC domain"/>
    <property type="match status" value="1"/>
</dbReference>
<evidence type="ECO:0000259" key="19">
    <source>
        <dbReference type="PROSITE" id="PS51194"/>
    </source>
</evidence>
<dbReference type="SMART" id="SM00341">
    <property type="entry name" value="HRDC"/>
    <property type="match status" value="1"/>
</dbReference>
<dbReference type="GO" id="GO:0046872">
    <property type="term" value="F:metal ion binding"/>
    <property type="evidence" value="ECO:0007669"/>
    <property type="project" value="UniProtKB-KW"/>
</dbReference>
<dbReference type="CDD" id="cd18794">
    <property type="entry name" value="SF2_C_RecQ"/>
    <property type="match status" value="1"/>
</dbReference>
<evidence type="ECO:0000256" key="14">
    <source>
        <dbReference type="ARBA" id="ARBA00023235"/>
    </source>
</evidence>
<evidence type="ECO:0000256" key="13">
    <source>
        <dbReference type="ARBA" id="ARBA00023204"/>
    </source>
</evidence>
<keyword evidence="5" id="KW-0547">Nucleotide-binding</keyword>
<evidence type="ECO:0000256" key="9">
    <source>
        <dbReference type="ARBA" id="ARBA00022833"/>
    </source>
</evidence>
<dbReference type="STRING" id="471855.Shel_06400"/>
<dbReference type="Pfam" id="PF09382">
    <property type="entry name" value="RQC"/>
    <property type="match status" value="1"/>
</dbReference>
<evidence type="ECO:0000313" key="20">
    <source>
        <dbReference type="EMBL" id="ACV21699.1"/>
    </source>
</evidence>
<dbReference type="InterPro" id="IPR006293">
    <property type="entry name" value="DNA_helicase_ATP-dep_RecQ_bac"/>
</dbReference>
<keyword evidence="12" id="KW-0233">DNA recombination</keyword>
<dbReference type="SUPFAM" id="SSF47819">
    <property type="entry name" value="HRDC-like"/>
    <property type="match status" value="1"/>
</dbReference>
<dbReference type="NCBIfam" id="TIGR01389">
    <property type="entry name" value="recQ"/>
    <property type="match status" value="1"/>
</dbReference>
<dbReference type="GO" id="GO:0005737">
    <property type="term" value="C:cytoplasm"/>
    <property type="evidence" value="ECO:0007669"/>
    <property type="project" value="TreeGrafter"/>
</dbReference>
<dbReference type="eggNOG" id="COG0514">
    <property type="taxonomic scope" value="Bacteria"/>
</dbReference>
<evidence type="ECO:0000256" key="12">
    <source>
        <dbReference type="ARBA" id="ARBA00023172"/>
    </source>
</evidence>
<dbReference type="NCBIfam" id="TIGR00614">
    <property type="entry name" value="recQ_fam"/>
    <property type="match status" value="1"/>
</dbReference>
<keyword evidence="7" id="KW-0378">Hydrolase</keyword>
<evidence type="ECO:0000256" key="3">
    <source>
        <dbReference type="ARBA" id="ARBA00005446"/>
    </source>
</evidence>
<dbReference type="InterPro" id="IPR001650">
    <property type="entry name" value="Helicase_C-like"/>
</dbReference>
<dbReference type="PANTHER" id="PTHR13710:SF105">
    <property type="entry name" value="ATP-DEPENDENT DNA HELICASE Q1"/>
    <property type="match status" value="1"/>
</dbReference>
<feature type="domain" description="Helicase ATP-binding" evidence="18">
    <location>
        <begin position="30"/>
        <end position="199"/>
    </location>
</feature>
<evidence type="ECO:0000259" key="18">
    <source>
        <dbReference type="PROSITE" id="PS51192"/>
    </source>
</evidence>
<keyword evidence="4" id="KW-0479">Metal-binding</keyword>
<dbReference type="SUPFAM" id="SSF46785">
    <property type="entry name" value="Winged helix' DNA-binding domain"/>
    <property type="match status" value="1"/>
</dbReference>
<dbReference type="SMART" id="SM00487">
    <property type="entry name" value="DEXDc"/>
    <property type="match status" value="1"/>
</dbReference>
<sequence length="626" mass="70747">MADALISQPREVLKRYFGYDGFRPNQQQVVDAILQGRDVLAVMPTGAGKSICYQVPAMCLMGYTLVVSPLISLMKDQVNALDAAGVPAGCINSSVSAAGRREAVQGVMDGSVKLLYVSPERLETEEFRDLCANFPPQMIAIDEAHCISQWGHDFRPSYMRLRRFIESLPQRPPVCAFTATATERVRQDILEQLALRDPFTVVASFDRPNLRFSVIRPRERDKDKRLLELLEKHSGESGIIYCSTRKAVEAVYDLLCEKGISAARYHAALPQAERRASQEDFIYDRASVIVATNAFGMGIDKSDVRFVIHYNMPLDLEEYYQEAGRAGRDGEPAECVLLYTPKDVKTAEFMVIRSKDEADLDADTRYEQVQRAQDRLRQMTFYSTTSDCLRGFILKYFGETAPGYCGACGNCETEFEDRDVTEDAQKIISCVYRLQQRGRQLGRAAIVDILRGSKTERITQNGFDTLSTYGLLADESKTHVRFVMEELINREILGVTHGQYPQVVFTQSSGEFLRNGEPFVIKVPKEKPKQGLVKDKRKNGRWVYGDEPVDKDLFQKLREARAHRAAMLGYPAYVVFNDATLADMCRRMPVTREELLEVSGVGEAKAARYGEEFMDIIRTHKEQHGL</sequence>
<dbReference type="HOGENOM" id="CLU_001103_14_3_11"/>
<evidence type="ECO:0000256" key="8">
    <source>
        <dbReference type="ARBA" id="ARBA00022806"/>
    </source>
</evidence>
<keyword evidence="11" id="KW-0238">DNA-binding</keyword>
<dbReference type="GO" id="GO:0003677">
    <property type="term" value="F:DNA binding"/>
    <property type="evidence" value="ECO:0007669"/>
    <property type="project" value="UniProtKB-KW"/>
</dbReference>
<dbReference type="CDD" id="cd17920">
    <property type="entry name" value="DEXHc_RecQ"/>
    <property type="match status" value="1"/>
</dbReference>
<dbReference type="AlphaFoldDB" id="C7N3V8"/>
<dbReference type="GO" id="GO:0016787">
    <property type="term" value="F:hydrolase activity"/>
    <property type="evidence" value="ECO:0007669"/>
    <property type="project" value="UniProtKB-KW"/>
</dbReference>
<dbReference type="InterPro" id="IPR036390">
    <property type="entry name" value="WH_DNA-bd_sf"/>
</dbReference>
<dbReference type="GO" id="GO:0043590">
    <property type="term" value="C:bacterial nucleoid"/>
    <property type="evidence" value="ECO:0007669"/>
    <property type="project" value="TreeGrafter"/>
</dbReference>
<dbReference type="GO" id="GO:0009378">
    <property type="term" value="F:four-way junction helicase activity"/>
    <property type="evidence" value="ECO:0007669"/>
    <property type="project" value="TreeGrafter"/>
</dbReference>
<dbReference type="GO" id="GO:0006281">
    <property type="term" value="P:DNA repair"/>
    <property type="evidence" value="ECO:0007669"/>
    <property type="project" value="UniProtKB-KW"/>
</dbReference>
<feature type="domain" description="HRDC" evidence="17">
    <location>
        <begin position="547"/>
        <end position="626"/>
    </location>
</feature>
<dbReference type="InterPro" id="IPR010997">
    <property type="entry name" value="HRDC-like_sf"/>
</dbReference>
<dbReference type="Pfam" id="PF16124">
    <property type="entry name" value="RecQ_Zn_bind"/>
    <property type="match status" value="1"/>
</dbReference>
<dbReference type="RefSeq" id="WP_012797804.1">
    <property type="nucleotide sequence ID" value="NC_013165.1"/>
</dbReference>
<dbReference type="InterPro" id="IPR032284">
    <property type="entry name" value="RecQ_Zn-bd"/>
</dbReference>
<accession>C7N3V8</accession>
<evidence type="ECO:0000256" key="5">
    <source>
        <dbReference type="ARBA" id="ARBA00022741"/>
    </source>
</evidence>
<dbReference type="InterPro" id="IPR002121">
    <property type="entry name" value="HRDC_dom"/>
</dbReference>
<reference evidence="20 21" key="1">
    <citation type="journal article" date="2009" name="Stand. Genomic Sci.">
        <title>Complete genome sequence of Slackia heliotrinireducens type strain (RHS 1).</title>
        <authorList>
            <person name="Pukall R."/>
            <person name="Lapidus A."/>
            <person name="Nolan M."/>
            <person name="Copeland A."/>
            <person name="Glavina Del Rio T."/>
            <person name="Lucas S."/>
            <person name="Chen F."/>
            <person name="Tice H."/>
            <person name="Cheng J.F."/>
            <person name="Chertkov O."/>
            <person name="Bruce D."/>
            <person name="Goodwin L."/>
            <person name="Kuske C."/>
            <person name="Brettin T."/>
            <person name="Detter J.C."/>
            <person name="Han C."/>
            <person name="Pitluck S."/>
            <person name="Pati A."/>
            <person name="Mavrommatis K."/>
            <person name="Ivanova N."/>
            <person name="Ovchinnikova G."/>
            <person name="Chen A."/>
            <person name="Palaniappan K."/>
            <person name="Schneider S."/>
            <person name="Rohde M."/>
            <person name="Chain P."/>
            <person name="D'haeseleer P."/>
            <person name="Goker M."/>
            <person name="Bristow J."/>
            <person name="Eisen J.A."/>
            <person name="Markowitz V."/>
            <person name="Kyrpides N.C."/>
            <person name="Klenk H.P."/>
            <person name="Hugenholtz P."/>
        </authorList>
    </citation>
    <scope>NUCLEOTIDE SEQUENCE [LARGE SCALE GENOMIC DNA]</scope>
    <source>
        <strain evidence="21">ATCC 29202 / DSM 20476 / NCTC 11029 / RHS 1</strain>
    </source>
</reference>
<dbReference type="InterPro" id="IPR014001">
    <property type="entry name" value="Helicase_ATP-bd"/>
</dbReference>
<dbReference type="FunFam" id="1.10.150.80:FF:000002">
    <property type="entry name" value="ATP-dependent DNA helicase RecQ"/>
    <property type="match status" value="1"/>
</dbReference>
<keyword evidence="13" id="KW-0234">DNA repair</keyword>
<evidence type="ECO:0000256" key="16">
    <source>
        <dbReference type="NCBIfam" id="TIGR01389"/>
    </source>
</evidence>
<dbReference type="Proteomes" id="UP000002026">
    <property type="component" value="Chromosome"/>
</dbReference>
<dbReference type="SMART" id="SM00490">
    <property type="entry name" value="HELICc"/>
    <property type="match status" value="1"/>
</dbReference>
<evidence type="ECO:0000256" key="6">
    <source>
        <dbReference type="ARBA" id="ARBA00022763"/>
    </source>
</evidence>
<keyword evidence="21" id="KW-1185">Reference proteome</keyword>
<dbReference type="GO" id="GO:0006260">
    <property type="term" value="P:DNA replication"/>
    <property type="evidence" value="ECO:0007669"/>
    <property type="project" value="InterPro"/>
</dbReference>
<dbReference type="InterPro" id="IPR027417">
    <property type="entry name" value="P-loop_NTPase"/>
</dbReference>
<dbReference type="GO" id="GO:0043138">
    <property type="term" value="F:3'-5' DNA helicase activity"/>
    <property type="evidence" value="ECO:0007669"/>
    <property type="project" value="UniProtKB-EC"/>
</dbReference>
<keyword evidence="14" id="KW-0413">Isomerase</keyword>
<gene>
    <name evidence="20" type="ordered locus">Shel_06400</name>
</gene>
<dbReference type="Gene3D" id="1.10.10.10">
    <property type="entry name" value="Winged helix-like DNA-binding domain superfamily/Winged helix DNA-binding domain"/>
    <property type="match status" value="1"/>
</dbReference>
<protein>
    <recommendedName>
        <fullName evidence="16">DNA helicase RecQ</fullName>
        <ecNumber evidence="16">5.6.2.4</ecNumber>
    </recommendedName>
</protein>
<keyword evidence="6" id="KW-0227">DNA damage</keyword>
<keyword evidence="10" id="KW-0067">ATP-binding</keyword>
<dbReference type="GO" id="GO:0006310">
    <property type="term" value="P:DNA recombination"/>
    <property type="evidence" value="ECO:0007669"/>
    <property type="project" value="UniProtKB-UniRule"/>
</dbReference>
<dbReference type="Pfam" id="PF00271">
    <property type="entry name" value="Helicase_C"/>
    <property type="match status" value="1"/>
</dbReference>
<keyword evidence="8 20" id="KW-0347">Helicase</keyword>
<evidence type="ECO:0000256" key="15">
    <source>
        <dbReference type="ARBA" id="ARBA00034617"/>
    </source>
</evidence>
<dbReference type="EC" id="5.6.2.4" evidence="16"/>
<dbReference type="InterPro" id="IPR004589">
    <property type="entry name" value="DNA_helicase_ATP-dep_RecQ"/>
</dbReference>
<dbReference type="KEGG" id="shi:Shel_06400"/>
<dbReference type="InterPro" id="IPR011545">
    <property type="entry name" value="DEAD/DEAH_box_helicase_dom"/>
</dbReference>
<dbReference type="FunFam" id="3.40.50.300:FF:000296">
    <property type="entry name" value="ATP-dependent DNA helicase RecQ"/>
    <property type="match status" value="1"/>
</dbReference>
<dbReference type="InterPro" id="IPR044876">
    <property type="entry name" value="HRDC_dom_sf"/>
</dbReference>
<dbReference type="EMBL" id="CP001684">
    <property type="protein sequence ID" value="ACV21699.1"/>
    <property type="molecule type" value="Genomic_DNA"/>
</dbReference>
<dbReference type="PROSITE" id="PS51192">
    <property type="entry name" value="HELICASE_ATP_BIND_1"/>
    <property type="match status" value="1"/>
</dbReference>
<dbReference type="GO" id="GO:0009432">
    <property type="term" value="P:SOS response"/>
    <property type="evidence" value="ECO:0007669"/>
    <property type="project" value="UniProtKB-UniRule"/>
</dbReference>
<keyword evidence="9" id="KW-0862">Zinc</keyword>
<comment type="catalytic activity">
    <reaction evidence="15">
        <text>Couples ATP hydrolysis with the unwinding of duplex DNA by translocating in the 3'-5' direction.</text>
        <dbReference type="EC" id="5.6.2.4"/>
    </reaction>
</comment>
<evidence type="ECO:0000256" key="11">
    <source>
        <dbReference type="ARBA" id="ARBA00023125"/>
    </source>
</evidence>
<dbReference type="PANTHER" id="PTHR13710">
    <property type="entry name" value="DNA HELICASE RECQ FAMILY MEMBER"/>
    <property type="match status" value="1"/>
</dbReference>
<comment type="similarity">
    <text evidence="3">Belongs to the helicase family. RecQ subfamily.</text>
</comment>
<dbReference type="Pfam" id="PF00270">
    <property type="entry name" value="DEAD"/>
    <property type="match status" value="1"/>
</dbReference>
<evidence type="ECO:0000256" key="4">
    <source>
        <dbReference type="ARBA" id="ARBA00022723"/>
    </source>
</evidence>
<evidence type="ECO:0000313" key="21">
    <source>
        <dbReference type="Proteomes" id="UP000002026"/>
    </source>
</evidence>
<name>C7N3V8_SLAHD</name>
<dbReference type="PROSITE" id="PS50967">
    <property type="entry name" value="HRDC"/>
    <property type="match status" value="1"/>
</dbReference>
<evidence type="ECO:0000256" key="1">
    <source>
        <dbReference type="ARBA" id="ARBA00001946"/>
    </source>
</evidence>
<evidence type="ECO:0000256" key="2">
    <source>
        <dbReference type="ARBA" id="ARBA00001947"/>
    </source>
</evidence>